<keyword evidence="4" id="KW-0547">Nucleotide-binding</keyword>
<keyword evidence="5" id="KW-0418">Kinase</keyword>
<evidence type="ECO:0000313" key="10">
    <source>
        <dbReference type="Proteomes" id="UP001500804"/>
    </source>
</evidence>
<dbReference type="PROSITE" id="PS50011">
    <property type="entry name" value="PROTEIN_KINASE_DOM"/>
    <property type="match status" value="1"/>
</dbReference>
<proteinExistence type="predicted"/>
<evidence type="ECO:0000256" key="6">
    <source>
        <dbReference type="ARBA" id="ARBA00022840"/>
    </source>
</evidence>
<dbReference type="PANTHER" id="PTHR43289:SF6">
    <property type="entry name" value="SERINE_THREONINE-PROTEIN KINASE NEKL-3"/>
    <property type="match status" value="1"/>
</dbReference>
<sequence length="588" mass="60826">MERGDLIAGRYRLEAEVGPGGTGDVWRATEQGSNATVELRRVRLPQAAPAERERARERLRAEAGIASLLDHPNIAPVHGLVEHDGESWLVTRYVAAPNMAELTAAGPMSPHRAAAIGAQAAGALAFAHSPALGIVHRAVAPRNVLVGGGDRVTLTGFGSGGPASPGVEAYVAPEVANGLEPGPQADVFSLGATLYAVVEGRPPWGDGDAGQTRTAAMRGVVDPPRRAGALGPVLARMLESRPRERPTAAEAAQLLAEVARSSPGEARGEGAGGRRWLWVAVAAVAAVVVVAAGLVVWPRLGPATLVASGPAPTLGEPATADPCSLLRPEPFERFGKPILETDGGGFERCDVYIESGPDRSVARLQLAAASEAPPEGVPEERDGLVVVRGAPVNGECRRTLRLSDGNDVRISGQLLLGAAPDPCAVADVATDAALAVLVRGPVPRRPAPFDSRSLAMVDACGLLDRAAVAKVPGLETVDADPGYAGWYCDWENVATGASIVVTYDRDEGIKPEAGPRIKIAGRDAAARPDDDRAGCDVTILHRPYTEPGGKPGDELLLVKVDHPAPLPDPCAQAVAIAKVAVDHLPAAP</sequence>
<keyword evidence="3" id="KW-0808">Transferase</keyword>
<dbReference type="Proteomes" id="UP001500804">
    <property type="component" value="Unassembled WGS sequence"/>
</dbReference>
<feature type="domain" description="Protein kinase" evidence="8">
    <location>
        <begin position="11"/>
        <end position="258"/>
    </location>
</feature>
<dbReference type="Gene3D" id="3.30.200.20">
    <property type="entry name" value="Phosphorylase Kinase, domain 1"/>
    <property type="match status" value="1"/>
</dbReference>
<keyword evidence="2" id="KW-0723">Serine/threonine-protein kinase</keyword>
<evidence type="ECO:0000256" key="3">
    <source>
        <dbReference type="ARBA" id="ARBA00022679"/>
    </source>
</evidence>
<evidence type="ECO:0000256" key="2">
    <source>
        <dbReference type="ARBA" id="ARBA00022527"/>
    </source>
</evidence>
<evidence type="ECO:0000256" key="7">
    <source>
        <dbReference type="SAM" id="Phobius"/>
    </source>
</evidence>
<evidence type="ECO:0000256" key="4">
    <source>
        <dbReference type="ARBA" id="ARBA00022741"/>
    </source>
</evidence>
<dbReference type="RefSeq" id="WP_345609888.1">
    <property type="nucleotide sequence ID" value="NZ_BAABJO010000029.1"/>
</dbReference>
<dbReference type="InterPro" id="IPR000719">
    <property type="entry name" value="Prot_kinase_dom"/>
</dbReference>
<evidence type="ECO:0000313" key="9">
    <source>
        <dbReference type="EMBL" id="GAA5134364.1"/>
    </source>
</evidence>
<keyword evidence="7" id="KW-1133">Transmembrane helix</keyword>
<dbReference type="EC" id="2.7.11.1" evidence="1"/>
<evidence type="ECO:0000259" key="8">
    <source>
        <dbReference type="PROSITE" id="PS50011"/>
    </source>
</evidence>
<comment type="caution">
    <text evidence="9">The sequence shown here is derived from an EMBL/GenBank/DDBJ whole genome shotgun (WGS) entry which is preliminary data.</text>
</comment>
<keyword evidence="10" id="KW-1185">Reference proteome</keyword>
<organism evidence="9 10">
    <name type="scientific">Pseudonocardia adelaidensis</name>
    <dbReference type="NCBI Taxonomy" id="648754"/>
    <lineage>
        <taxon>Bacteria</taxon>
        <taxon>Bacillati</taxon>
        <taxon>Actinomycetota</taxon>
        <taxon>Actinomycetes</taxon>
        <taxon>Pseudonocardiales</taxon>
        <taxon>Pseudonocardiaceae</taxon>
        <taxon>Pseudonocardia</taxon>
    </lineage>
</organism>
<evidence type="ECO:0000256" key="5">
    <source>
        <dbReference type="ARBA" id="ARBA00022777"/>
    </source>
</evidence>
<dbReference type="SUPFAM" id="SSF56112">
    <property type="entry name" value="Protein kinase-like (PK-like)"/>
    <property type="match status" value="1"/>
</dbReference>
<dbReference type="InterPro" id="IPR011009">
    <property type="entry name" value="Kinase-like_dom_sf"/>
</dbReference>
<accession>A0ABP9NZA1</accession>
<dbReference type="Pfam" id="PF00069">
    <property type="entry name" value="Pkinase"/>
    <property type="match status" value="1"/>
</dbReference>
<feature type="transmembrane region" description="Helical" evidence="7">
    <location>
        <begin position="276"/>
        <end position="297"/>
    </location>
</feature>
<dbReference type="PANTHER" id="PTHR43289">
    <property type="entry name" value="MITOGEN-ACTIVATED PROTEIN KINASE KINASE KINASE 20-RELATED"/>
    <property type="match status" value="1"/>
</dbReference>
<gene>
    <name evidence="9" type="ORF">GCM10023320_62060</name>
</gene>
<dbReference type="EMBL" id="BAABJO010000029">
    <property type="protein sequence ID" value="GAA5134364.1"/>
    <property type="molecule type" value="Genomic_DNA"/>
</dbReference>
<reference evidence="10" key="1">
    <citation type="journal article" date="2019" name="Int. J. Syst. Evol. Microbiol.">
        <title>The Global Catalogue of Microorganisms (GCM) 10K type strain sequencing project: providing services to taxonomists for standard genome sequencing and annotation.</title>
        <authorList>
            <consortium name="The Broad Institute Genomics Platform"/>
            <consortium name="The Broad Institute Genome Sequencing Center for Infectious Disease"/>
            <person name="Wu L."/>
            <person name="Ma J."/>
        </authorList>
    </citation>
    <scope>NUCLEOTIDE SEQUENCE [LARGE SCALE GENOMIC DNA]</scope>
    <source>
        <strain evidence="10">JCM 18302</strain>
    </source>
</reference>
<keyword evidence="6" id="KW-0067">ATP-binding</keyword>
<dbReference type="Gene3D" id="1.10.510.10">
    <property type="entry name" value="Transferase(Phosphotransferase) domain 1"/>
    <property type="match status" value="1"/>
</dbReference>
<name>A0ABP9NZA1_9PSEU</name>
<keyword evidence="7" id="KW-0812">Transmembrane</keyword>
<protein>
    <recommendedName>
        <fullName evidence="1">non-specific serine/threonine protein kinase</fullName>
        <ecNumber evidence="1">2.7.11.1</ecNumber>
    </recommendedName>
</protein>
<evidence type="ECO:0000256" key="1">
    <source>
        <dbReference type="ARBA" id="ARBA00012513"/>
    </source>
</evidence>
<keyword evidence="7" id="KW-0472">Membrane</keyword>